<dbReference type="GO" id="GO:0006261">
    <property type="term" value="P:DNA-templated DNA replication"/>
    <property type="evidence" value="ECO:0007669"/>
    <property type="project" value="TreeGrafter"/>
</dbReference>
<dbReference type="SUPFAM" id="SSF47113">
    <property type="entry name" value="Histone-fold"/>
    <property type="match status" value="1"/>
</dbReference>
<keyword evidence="2" id="KW-0539">Nucleus</keyword>
<feature type="compositionally biased region" description="Polar residues" evidence="3">
    <location>
        <begin position="40"/>
        <end position="53"/>
    </location>
</feature>
<dbReference type="PANTHER" id="PTHR10252">
    <property type="entry name" value="HISTONE-LIKE TRANSCRIPTION FACTOR CCAAT-RELATED"/>
    <property type="match status" value="1"/>
</dbReference>
<proteinExistence type="predicted"/>
<protein>
    <submittedName>
        <fullName evidence="5">SFRICE_002502</fullName>
    </submittedName>
</protein>
<dbReference type="CDD" id="cd22929">
    <property type="entry name" value="HFD_POLE4-like"/>
    <property type="match status" value="1"/>
</dbReference>
<dbReference type="AlphaFoldDB" id="A0A2H1W013"/>
<dbReference type="GO" id="GO:0008622">
    <property type="term" value="C:epsilon DNA polymerase complex"/>
    <property type="evidence" value="ECO:0007669"/>
    <property type="project" value="TreeGrafter"/>
</dbReference>
<gene>
    <name evidence="5" type="ORF">SFRICE_002502</name>
</gene>
<feature type="region of interest" description="Disordered" evidence="3">
    <location>
        <begin position="32"/>
        <end position="70"/>
    </location>
</feature>
<accession>A0A2H1W013</accession>
<evidence type="ECO:0000259" key="4">
    <source>
        <dbReference type="Pfam" id="PF00808"/>
    </source>
</evidence>
<evidence type="ECO:0000256" key="1">
    <source>
        <dbReference type="ARBA" id="ARBA00004123"/>
    </source>
</evidence>
<sequence>MADEDHYDDVDISDLIDESDHYLEADHQHAELEATDSEHINTIQDSDVLSSEEQTADGKKPPPQNKSEVIRSTRLPIARIKNIMKMDPDVSVVSGDAVFLVTKATELFLETIAKETYAYTATNKRKIIAKKDLDLVINKVDCLCFLEGAMDF</sequence>
<reference evidence="5" key="1">
    <citation type="submission" date="2016-07" db="EMBL/GenBank/DDBJ databases">
        <authorList>
            <person name="Bretaudeau A."/>
        </authorList>
    </citation>
    <scope>NUCLEOTIDE SEQUENCE</scope>
    <source>
        <strain evidence="5">Rice</strain>
        <tissue evidence="5">Whole body</tissue>
    </source>
</reference>
<dbReference type="InterPro" id="IPR009072">
    <property type="entry name" value="Histone-fold"/>
</dbReference>
<evidence type="ECO:0000313" key="5">
    <source>
        <dbReference type="EMBL" id="SOQ46440.1"/>
    </source>
</evidence>
<name>A0A2H1W013_SPOFR</name>
<dbReference type="InterPro" id="IPR003958">
    <property type="entry name" value="CBFA_NFYB_domain"/>
</dbReference>
<dbReference type="Gene3D" id="1.10.20.10">
    <property type="entry name" value="Histone, subunit A"/>
    <property type="match status" value="1"/>
</dbReference>
<dbReference type="EMBL" id="ODYU01005517">
    <property type="protein sequence ID" value="SOQ46440.1"/>
    <property type="molecule type" value="Genomic_DNA"/>
</dbReference>
<feature type="domain" description="Transcription factor CBF/NF-Y/archaeal histone" evidence="4">
    <location>
        <begin position="74"/>
        <end position="136"/>
    </location>
</feature>
<organism evidence="5">
    <name type="scientific">Spodoptera frugiperda</name>
    <name type="common">Fall armyworm</name>
    <dbReference type="NCBI Taxonomy" id="7108"/>
    <lineage>
        <taxon>Eukaryota</taxon>
        <taxon>Metazoa</taxon>
        <taxon>Ecdysozoa</taxon>
        <taxon>Arthropoda</taxon>
        <taxon>Hexapoda</taxon>
        <taxon>Insecta</taxon>
        <taxon>Pterygota</taxon>
        <taxon>Neoptera</taxon>
        <taxon>Endopterygota</taxon>
        <taxon>Lepidoptera</taxon>
        <taxon>Glossata</taxon>
        <taxon>Ditrysia</taxon>
        <taxon>Noctuoidea</taxon>
        <taxon>Noctuidae</taxon>
        <taxon>Amphipyrinae</taxon>
        <taxon>Spodoptera</taxon>
    </lineage>
</organism>
<evidence type="ECO:0000256" key="2">
    <source>
        <dbReference type="ARBA" id="ARBA00023242"/>
    </source>
</evidence>
<dbReference type="PANTHER" id="PTHR10252:SF79">
    <property type="entry name" value="DNA POLYMERASE EPSILON SUBUNIT 4"/>
    <property type="match status" value="1"/>
</dbReference>
<dbReference type="InterPro" id="IPR050568">
    <property type="entry name" value="Transcr_DNA_Rep_Reg"/>
</dbReference>
<comment type="subcellular location">
    <subcellularLocation>
        <location evidence="1">Nucleus</location>
    </subcellularLocation>
</comment>
<evidence type="ECO:0000256" key="3">
    <source>
        <dbReference type="SAM" id="MobiDB-lite"/>
    </source>
</evidence>
<dbReference type="Pfam" id="PF00808">
    <property type="entry name" value="CBFD_NFYB_HMF"/>
    <property type="match status" value="1"/>
</dbReference>
<dbReference type="GO" id="GO:0046982">
    <property type="term" value="F:protein heterodimerization activity"/>
    <property type="evidence" value="ECO:0007669"/>
    <property type="project" value="InterPro"/>
</dbReference>